<keyword evidence="2" id="KW-0812">Transmembrane</keyword>
<reference evidence="3 4" key="1">
    <citation type="submission" date="2020-08" db="EMBL/GenBank/DDBJ databases">
        <title>Cohnella phylogeny.</title>
        <authorList>
            <person name="Dunlap C."/>
        </authorList>
    </citation>
    <scope>NUCLEOTIDE SEQUENCE [LARGE SCALE GENOMIC DNA]</scope>
    <source>
        <strain evidence="3 4">CBP 2801</strain>
    </source>
</reference>
<dbReference type="Proteomes" id="UP000564644">
    <property type="component" value="Unassembled WGS sequence"/>
</dbReference>
<name>A0A7X0VX10_9BACL</name>
<evidence type="ECO:0000256" key="1">
    <source>
        <dbReference type="SAM" id="MobiDB-lite"/>
    </source>
</evidence>
<dbReference type="AlphaFoldDB" id="A0A7X0VX10"/>
<dbReference type="EMBL" id="JACJVO010000024">
    <property type="protein sequence ID" value="MBB6733075.1"/>
    <property type="molecule type" value="Genomic_DNA"/>
</dbReference>
<protein>
    <submittedName>
        <fullName evidence="3">DUF1700 domain-containing protein</fullName>
    </submittedName>
</protein>
<accession>A0A7X0VX10</accession>
<evidence type="ECO:0000313" key="4">
    <source>
        <dbReference type="Proteomes" id="UP000564644"/>
    </source>
</evidence>
<sequence length="195" mass="21698">MTRNEYLNVLYHSLTFLPDEERLALVRSYDDYIESSLRQGRSEEELYRELGDPSELALRIRGARQTPPRPDPRPMPPPAPYPIEPPAPRTGGPARWLGMGIVLFFLNLAAVPTGIGLWSALASFGAASVAALFAPFAVLLDWVRIQEFYPATLFASIAATGAGLLMMALFVLLFKAACRATAAYARWNLRTWRGW</sequence>
<keyword evidence="2" id="KW-0472">Membrane</keyword>
<feature type="region of interest" description="Disordered" evidence="1">
    <location>
        <begin position="63"/>
        <end position="86"/>
    </location>
</feature>
<dbReference type="RefSeq" id="WP_185130734.1">
    <property type="nucleotide sequence ID" value="NZ_JACJVO010000024.1"/>
</dbReference>
<gene>
    <name evidence="3" type="ORF">H7C18_19335</name>
</gene>
<dbReference type="Pfam" id="PF22564">
    <property type="entry name" value="HAAS"/>
    <property type="match status" value="1"/>
</dbReference>
<feature type="compositionally biased region" description="Pro residues" evidence="1">
    <location>
        <begin position="67"/>
        <end position="86"/>
    </location>
</feature>
<feature type="transmembrane region" description="Helical" evidence="2">
    <location>
        <begin position="96"/>
        <end position="115"/>
    </location>
</feature>
<evidence type="ECO:0000313" key="3">
    <source>
        <dbReference type="EMBL" id="MBB6733075.1"/>
    </source>
</evidence>
<organism evidence="3 4">
    <name type="scientific">Cohnella zeiphila</name>
    <dbReference type="NCBI Taxonomy" id="2761120"/>
    <lineage>
        <taxon>Bacteria</taxon>
        <taxon>Bacillati</taxon>
        <taxon>Bacillota</taxon>
        <taxon>Bacilli</taxon>
        <taxon>Bacillales</taxon>
        <taxon>Paenibacillaceae</taxon>
        <taxon>Cohnella</taxon>
    </lineage>
</organism>
<feature type="transmembrane region" description="Helical" evidence="2">
    <location>
        <begin position="152"/>
        <end position="174"/>
    </location>
</feature>
<feature type="transmembrane region" description="Helical" evidence="2">
    <location>
        <begin position="121"/>
        <end position="140"/>
    </location>
</feature>
<proteinExistence type="predicted"/>
<keyword evidence="2" id="KW-1133">Transmembrane helix</keyword>
<comment type="caution">
    <text evidence="3">The sequence shown here is derived from an EMBL/GenBank/DDBJ whole genome shotgun (WGS) entry which is preliminary data.</text>
</comment>
<evidence type="ECO:0000256" key="2">
    <source>
        <dbReference type="SAM" id="Phobius"/>
    </source>
</evidence>
<keyword evidence="4" id="KW-1185">Reference proteome</keyword>